<proteinExistence type="predicted"/>
<keyword evidence="3" id="KW-1185">Reference proteome</keyword>
<evidence type="ECO:0008006" key="4">
    <source>
        <dbReference type="Google" id="ProtNLM"/>
    </source>
</evidence>
<dbReference type="AlphaFoldDB" id="A0A1X6WZA9"/>
<dbReference type="EMBL" id="FWFG01000059">
    <property type="protein sequence ID" value="SLM91396.1"/>
    <property type="molecule type" value="Genomic_DNA"/>
</dbReference>
<gene>
    <name evidence="2" type="ORF">FM110_06450</name>
</gene>
<keyword evidence="1" id="KW-1133">Transmembrane helix</keyword>
<keyword evidence="1" id="KW-0472">Membrane</keyword>
<dbReference type="Pfam" id="PF14808">
    <property type="entry name" value="TMEM164"/>
    <property type="match status" value="1"/>
</dbReference>
<sequence length="129" mass="14108">MYLTHPGLEYAAYWVLHAIALIAPVLLVWGLGYRPTWRGYAVSFAATLLWALVAMTANALTGANYAYVSRAPEGPSILDLLGGWPLYLLWEAVLIALVWALMTWPHTALARRRGEDALGAGGLVTRAAW</sequence>
<keyword evidence="1" id="KW-0812">Transmembrane</keyword>
<protein>
    <recommendedName>
        <fullName evidence="4">Integral membrane protein</fullName>
    </recommendedName>
</protein>
<accession>A0A1X6WZA9</accession>
<evidence type="ECO:0000313" key="2">
    <source>
        <dbReference type="EMBL" id="SLM91396.1"/>
    </source>
</evidence>
<dbReference type="NCBIfam" id="TIGR02206">
    <property type="entry name" value="intg_mem_TP0381"/>
    <property type="match status" value="1"/>
</dbReference>
<dbReference type="InterPro" id="IPR011737">
    <property type="entry name" value="CHP02206_TP0381"/>
</dbReference>
<feature type="transmembrane region" description="Helical" evidence="1">
    <location>
        <begin position="87"/>
        <end position="104"/>
    </location>
</feature>
<name>A0A1X6WZA9_9MICO</name>
<evidence type="ECO:0000313" key="3">
    <source>
        <dbReference type="Proteomes" id="UP000195981"/>
    </source>
</evidence>
<feature type="transmembrane region" description="Helical" evidence="1">
    <location>
        <begin position="12"/>
        <end position="32"/>
    </location>
</feature>
<evidence type="ECO:0000256" key="1">
    <source>
        <dbReference type="SAM" id="Phobius"/>
    </source>
</evidence>
<dbReference type="OrthoDB" id="9813172at2"/>
<reference evidence="2 3" key="1">
    <citation type="submission" date="2017-02" db="EMBL/GenBank/DDBJ databases">
        <authorList>
            <person name="Peterson S.W."/>
        </authorList>
    </citation>
    <scope>NUCLEOTIDE SEQUENCE [LARGE SCALE GENOMIC DNA]</scope>
    <source>
        <strain evidence="2 3">CIP104813</strain>
    </source>
</reference>
<feature type="transmembrane region" description="Helical" evidence="1">
    <location>
        <begin position="44"/>
        <end position="67"/>
    </location>
</feature>
<organism evidence="2 3">
    <name type="scientific">Brachybacterium nesterenkovii</name>
    <dbReference type="NCBI Taxonomy" id="47847"/>
    <lineage>
        <taxon>Bacteria</taxon>
        <taxon>Bacillati</taxon>
        <taxon>Actinomycetota</taxon>
        <taxon>Actinomycetes</taxon>
        <taxon>Micrococcales</taxon>
        <taxon>Dermabacteraceae</taxon>
        <taxon>Brachybacterium</taxon>
    </lineage>
</organism>
<dbReference type="Proteomes" id="UP000195981">
    <property type="component" value="Unassembled WGS sequence"/>
</dbReference>